<gene>
    <name evidence="8" type="ORF">PTI45_04374</name>
</gene>
<dbReference type="EMBL" id="MDER01000086">
    <property type="protein sequence ID" value="ODP26534.1"/>
    <property type="molecule type" value="Genomic_DNA"/>
</dbReference>
<evidence type="ECO:0000313" key="8">
    <source>
        <dbReference type="EMBL" id="ODP26534.1"/>
    </source>
</evidence>
<keyword evidence="5 6" id="KW-0472">Membrane</keyword>
<evidence type="ECO:0000259" key="7">
    <source>
        <dbReference type="Pfam" id="PF04024"/>
    </source>
</evidence>
<keyword evidence="4 6" id="KW-1133">Transmembrane helix</keyword>
<evidence type="ECO:0000256" key="6">
    <source>
        <dbReference type="SAM" id="Phobius"/>
    </source>
</evidence>
<dbReference type="InterPro" id="IPR052027">
    <property type="entry name" value="PspC"/>
</dbReference>
<comment type="caution">
    <text evidence="8">The sequence shown here is derived from an EMBL/GenBank/DDBJ whole genome shotgun (WGS) entry which is preliminary data.</text>
</comment>
<dbReference type="Pfam" id="PF04024">
    <property type="entry name" value="PspC"/>
    <property type="match status" value="1"/>
</dbReference>
<dbReference type="RefSeq" id="WP_069329672.1">
    <property type="nucleotide sequence ID" value="NZ_MDER01000086.1"/>
</dbReference>
<dbReference type="Proteomes" id="UP000094578">
    <property type="component" value="Unassembled WGS sequence"/>
</dbReference>
<comment type="subcellular location">
    <subcellularLocation>
        <location evidence="1">Cell membrane</location>
        <topology evidence="1">Single-pass membrane protein</topology>
    </subcellularLocation>
</comment>
<keyword evidence="3 6" id="KW-0812">Transmembrane</keyword>
<dbReference type="PANTHER" id="PTHR33885">
    <property type="entry name" value="PHAGE SHOCK PROTEIN C"/>
    <property type="match status" value="1"/>
</dbReference>
<evidence type="ECO:0000256" key="2">
    <source>
        <dbReference type="ARBA" id="ARBA00022475"/>
    </source>
</evidence>
<evidence type="ECO:0000313" key="9">
    <source>
        <dbReference type="Proteomes" id="UP000094578"/>
    </source>
</evidence>
<evidence type="ECO:0000256" key="1">
    <source>
        <dbReference type="ARBA" id="ARBA00004162"/>
    </source>
</evidence>
<reference evidence="8 9" key="1">
    <citation type="submission" date="2016-08" db="EMBL/GenBank/DDBJ databases">
        <title>Genome sequencing of Paenibacillus sp. TI45-13ar, isolated from Korean traditional nuruk.</title>
        <authorList>
            <person name="Kim S.-J."/>
        </authorList>
    </citation>
    <scope>NUCLEOTIDE SEQUENCE [LARGE SCALE GENOMIC DNA]</scope>
    <source>
        <strain evidence="8 9">TI45-13ar</strain>
    </source>
</reference>
<feature type="transmembrane region" description="Helical" evidence="6">
    <location>
        <begin position="33"/>
        <end position="57"/>
    </location>
</feature>
<protein>
    <submittedName>
        <fullName evidence="8">Putative membrane protein YvlC</fullName>
    </submittedName>
</protein>
<accession>A0A1E3KYI5</accession>
<dbReference type="GO" id="GO:0005886">
    <property type="term" value="C:plasma membrane"/>
    <property type="evidence" value="ECO:0007669"/>
    <property type="project" value="UniProtKB-SubCell"/>
</dbReference>
<keyword evidence="2" id="KW-1003">Cell membrane</keyword>
<sequence>MRKLYRSNRDKYVTGLIGGLSESWNIDASLLRILFVISVFATSGASLLVYVLALLFVPKESTY</sequence>
<feature type="domain" description="Phage shock protein PspC N-terminal" evidence="7">
    <location>
        <begin position="2"/>
        <end position="60"/>
    </location>
</feature>
<keyword evidence="9" id="KW-1185">Reference proteome</keyword>
<dbReference type="STRING" id="1886670.PTI45_04374"/>
<dbReference type="InterPro" id="IPR007168">
    <property type="entry name" value="Phageshock_PspC_N"/>
</dbReference>
<dbReference type="AlphaFoldDB" id="A0A1E3KYI5"/>
<evidence type="ECO:0000256" key="5">
    <source>
        <dbReference type="ARBA" id="ARBA00023136"/>
    </source>
</evidence>
<evidence type="ECO:0000256" key="4">
    <source>
        <dbReference type="ARBA" id="ARBA00022989"/>
    </source>
</evidence>
<organism evidence="8 9">
    <name type="scientific">Paenibacillus nuruki</name>
    <dbReference type="NCBI Taxonomy" id="1886670"/>
    <lineage>
        <taxon>Bacteria</taxon>
        <taxon>Bacillati</taxon>
        <taxon>Bacillota</taxon>
        <taxon>Bacilli</taxon>
        <taxon>Bacillales</taxon>
        <taxon>Paenibacillaceae</taxon>
        <taxon>Paenibacillus</taxon>
    </lineage>
</organism>
<evidence type="ECO:0000256" key="3">
    <source>
        <dbReference type="ARBA" id="ARBA00022692"/>
    </source>
</evidence>
<name>A0A1E3KYI5_9BACL</name>
<proteinExistence type="predicted"/>
<dbReference type="PANTHER" id="PTHR33885:SF3">
    <property type="entry name" value="PHAGE SHOCK PROTEIN C"/>
    <property type="match status" value="1"/>
</dbReference>